<keyword evidence="5" id="KW-0547">Nucleotide-binding</keyword>
<evidence type="ECO:0000256" key="5">
    <source>
        <dbReference type="ARBA" id="ARBA00022741"/>
    </source>
</evidence>
<dbReference type="InterPro" id="IPR027417">
    <property type="entry name" value="P-loop_NTPase"/>
</dbReference>
<dbReference type="Pfam" id="PF08352">
    <property type="entry name" value="oligo_HPY"/>
    <property type="match status" value="1"/>
</dbReference>
<accession>A0ABT3KXA1</accession>
<evidence type="ECO:0000313" key="10">
    <source>
        <dbReference type="Proteomes" id="UP001208935"/>
    </source>
</evidence>
<keyword evidence="10" id="KW-1185">Reference proteome</keyword>
<evidence type="ECO:0000256" key="4">
    <source>
        <dbReference type="ARBA" id="ARBA00022475"/>
    </source>
</evidence>
<dbReference type="SUPFAM" id="SSF52540">
    <property type="entry name" value="P-loop containing nucleoside triphosphate hydrolases"/>
    <property type="match status" value="1"/>
</dbReference>
<evidence type="ECO:0000256" key="6">
    <source>
        <dbReference type="ARBA" id="ARBA00022840"/>
    </source>
</evidence>
<dbReference type="NCBIfam" id="TIGR01727">
    <property type="entry name" value="oligo_HPY"/>
    <property type="match status" value="1"/>
</dbReference>
<evidence type="ECO:0000256" key="2">
    <source>
        <dbReference type="ARBA" id="ARBA00005417"/>
    </source>
</evidence>
<proteinExistence type="inferred from homology"/>
<dbReference type="PANTHER" id="PTHR43297">
    <property type="entry name" value="OLIGOPEPTIDE TRANSPORT ATP-BINDING PROTEIN APPD"/>
    <property type="match status" value="1"/>
</dbReference>
<keyword evidence="7" id="KW-0472">Membrane</keyword>
<dbReference type="GO" id="GO:0005524">
    <property type="term" value="F:ATP binding"/>
    <property type="evidence" value="ECO:0007669"/>
    <property type="project" value="UniProtKB-KW"/>
</dbReference>
<dbReference type="PANTHER" id="PTHR43297:SF2">
    <property type="entry name" value="DIPEPTIDE TRANSPORT ATP-BINDING PROTEIN DPPD"/>
    <property type="match status" value="1"/>
</dbReference>
<dbReference type="InterPro" id="IPR017871">
    <property type="entry name" value="ABC_transporter-like_CS"/>
</dbReference>
<dbReference type="InterPro" id="IPR050388">
    <property type="entry name" value="ABC_Ni/Peptide_Import"/>
</dbReference>
<keyword evidence="6 9" id="KW-0067">ATP-binding</keyword>
<dbReference type="SMART" id="SM00382">
    <property type="entry name" value="AAA"/>
    <property type="match status" value="1"/>
</dbReference>
<protein>
    <submittedName>
        <fullName evidence="9">ABC transporter ATP-binding protein</fullName>
    </submittedName>
</protein>
<feature type="domain" description="ABC transporter" evidence="8">
    <location>
        <begin position="6"/>
        <end position="264"/>
    </location>
</feature>
<dbReference type="Gene3D" id="3.40.50.300">
    <property type="entry name" value="P-loop containing nucleotide triphosphate hydrolases"/>
    <property type="match status" value="1"/>
</dbReference>
<organism evidence="9 10">
    <name type="scientific">Verminephrobacter aporrectodeae subsp. tuberculatae</name>
    <dbReference type="NCBI Taxonomy" id="1110392"/>
    <lineage>
        <taxon>Bacteria</taxon>
        <taxon>Pseudomonadati</taxon>
        <taxon>Pseudomonadota</taxon>
        <taxon>Betaproteobacteria</taxon>
        <taxon>Burkholderiales</taxon>
        <taxon>Comamonadaceae</taxon>
        <taxon>Verminephrobacter</taxon>
    </lineage>
</organism>
<dbReference type="PROSITE" id="PS00211">
    <property type="entry name" value="ABC_TRANSPORTER_1"/>
    <property type="match status" value="1"/>
</dbReference>
<comment type="caution">
    <text evidence="9">The sequence shown here is derived from an EMBL/GenBank/DDBJ whole genome shotgun (WGS) entry which is preliminary data.</text>
</comment>
<dbReference type="InterPro" id="IPR013563">
    <property type="entry name" value="Oligopep_ABC_C"/>
</dbReference>
<dbReference type="CDD" id="cd03257">
    <property type="entry name" value="ABC_NikE_OppD_transporters"/>
    <property type="match status" value="1"/>
</dbReference>
<gene>
    <name evidence="9" type="ORF">D5039_17915</name>
</gene>
<evidence type="ECO:0000256" key="3">
    <source>
        <dbReference type="ARBA" id="ARBA00022448"/>
    </source>
</evidence>
<name>A0ABT3KXA1_9BURK</name>
<dbReference type="Pfam" id="PF00005">
    <property type="entry name" value="ABC_tran"/>
    <property type="match status" value="1"/>
</dbReference>
<evidence type="ECO:0000259" key="8">
    <source>
        <dbReference type="PROSITE" id="PS50893"/>
    </source>
</evidence>
<dbReference type="InterPro" id="IPR003439">
    <property type="entry name" value="ABC_transporter-like_ATP-bd"/>
</dbReference>
<keyword evidence="3" id="KW-0813">Transport</keyword>
<dbReference type="PROSITE" id="PS50893">
    <property type="entry name" value="ABC_TRANSPORTER_2"/>
    <property type="match status" value="1"/>
</dbReference>
<keyword evidence="4" id="KW-1003">Cell membrane</keyword>
<dbReference type="RefSeq" id="WP_265258973.1">
    <property type="nucleotide sequence ID" value="NZ_QZCV01000003.1"/>
</dbReference>
<comment type="subcellular location">
    <subcellularLocation>
        <location evidence="1">Cell inner membrane</location>
        <topology evidence="1">Peripheral membrane protein</topology>
    </subcellularLocation>
</comment>
<dbReference type="EMBL" id="QZCW01000003">
    <property type="protein sequence ID" value="MCW5322951.1"/>
    <property type="molecule type" value="Genomic_DNA"/>
</dbReference>
<reference evidence="10" key="1">
    <citation type="submission" date="2023-07" db="EMBL/GenBank/DDBJ databases">
        <title>Verminephrobacter genomes.</title>
        <authorList>
            <person name="Lund M.B."/>
        </authorList>
    </citation>
    <scope>NUCLEOTIDE SEQUENCE [LARGE SCALE GENOMIC DNA]</scope>
    <source>
        <strain evidence="10">AtM5-05</strain>
    </source>
</reference>
<dbReference type="InterPro" id="IPR003593">
    <property type="entry name" value="AAA+_ATPase"/>
</dbReference>
<dbReference type="Proteomes" id="UP001208935">
    <property type="component" value="Unassembled WGS sequence"/>
</dbReference>
<evidence type="ECO:0000313" key="9">
    <source>
        <dbReference type="EMBL" id="MCW5322951.1"/>
    </source>
</evidence>
<evidence type="ECO:0000256" key="1">
    <source>
        <dbReference type="ARBA" id="ARBA00004417"/>
    </source>
</evidence>
<comment type="similarity">
    <text evidence="2">Belongs to the ABC transporter superfamily.</text>
</comment>
<evidence type="ECO:0000256" key="7">
    <source>
        <dbReference type="ARBA" id="ARBA00023136"/>
    </source>
</evidence>
<sequence>MAAPLLEFDDFRLHFDTFDGCYQALDGVTLSIAAGESLGIVGETGCGKSVTAKSVLGLVSSPSARIAGGDLRYRGQSLLGIGAAAMRRIRGVEIAMIFQDPMSCLNPLFTIGDQMSAVIAAHDASGPRGQRRSARQRRSHAAHMLARVHMPSPDTQLGCYPHQLSGGQRQRVLIAMALSGAPSLLIADEPTTALDVTIQAQILDLLDGLRRDLGLSILLISHDLGVISRVCDRVAVMYAGTVVETAPVEALFEHPRHPYTRGLLASVPHPRKPAQMLAGIPGTVPNLLHPPAGCRYQARCPQALPACAQQRPVTVAFAPQHSAACLLLDETHAADTAARNLA</sequence>